<comment type="caution">
    <text evidence="2">The sequence shown here is derived from an EMBL/GenBank/DDBJ whole genome shotgun (WGS) entry which is preliminary data.</text>
</comment>
<accession>A0AAJ0CCY5</accession>
<feature type="non-terminal residue" evidence="2">
    <location>
        <position position="1"/>
    </location>
</feature>
<reference evidence="2" key="1">
    <citation type="submission" date="2023-06" db="EMBL/GenBank/DDBJ databases">
        <title>Conoideocrella luteorostrata (Hypocreales: Clavicipitaceae), a potential biocontrol fungus for elongate hemlock scale in United States Christmas tree production areas.</title>
        <authorList>
            <person name="Barrett H."/>
            <person name="Lovett B."/>
            <person name="Macias A.M."/>
            <person name="Stajich J.E."/>
            <person name="Kasson M.T."/>
        </authorList>
    </citation>
    <scope>NUCLEOTIDE SEQUENCE</scope>
    <source>
        <strain evidence="2">ARSEF 14590</strain>
    </source>
</reference>
<evidence type="ECO:0000313" key="2">
    <source>
        <dbReference type="EMBL" id="KAK2589372.1"/>
    </source>
</evidence>
<protein>
    <submittedName>
        <fullName evidence="2">Uncharacterized protein</fullName>
    </submittedName>
</protein>
<organism evidence="2 3">
    <name type="scientific">Conoideocrella luteorostrata</name>
    <dbReference type="NCBI Taxonomy" id="1105319"/>
    <lineage>
        <taxon>Eukaryota</taxon>
        <taxon>Fungi</taxon>
        <taxon>Dikarya</taxon>
        <taxon>Ascomycota</taxon>
        <taxon>Pezizomycotina</taxon>
        <taxon>Sordariomycetes</taxon>
        <taxon>Hypocreomycetidae</taxon>
        <taxon>Hypocreales</taxon>
        <taxon>Clavicipitaceae</taxon>
        <taxon>Conoideocrella</taxon>
    </lineage>
</organism>
<evidence type="ECO:0000256" key="1">
    <source>
        <dbReference type="SAM" id="MobiDB-lite"/>
    </source>
</evidence>
<keyword evidence="3" id="KW-1185">Reference proteome</keyword>
<name>A0AAJ0CCY5_9HYPO</name>
<dbReference type="Proteomes" id="UP001251528">
    <property type="component" value="Unassembled WGS sequence"/>
</dbReference>
<dbReference type="EMBL" id="JASWJB010000821">
    <property type="protein sequence ID" value="KAK2589372.1"/>
    <property type="molecule type" value="Genomic_DNA"/>
</dbReference>
<sequence>LGQPAGQLDLAAKAARKARFLAKARASHEARQQELRADFSVTLGSSRYYYNIQIVAINKPSAKGDAQSTLTEAATAKARKYSTLGEFFRPIIISARGLMEKSTAQTYKTLQKALDPVAAAWLDTLIGVTLAKNRASSAASIAKAKPSQQATWQATRATLRARSKPRN</sequence>
<feature type="region of interest" description="Disordered" evidence="1">
    <location>
        <begin position="142"/>
        <end position="167"/>
    </location>
</feature>
<proteinExistence type="predicted"/>
<gene>
    <name evidence="2" type="ORF">QQS21_012953</name>
</gene>
<evidence type="ECO:0000313" key="3">
    <source>
        <dbReference type="Proteomes" id="UP001251528"/>
    </source>
</evidence>
<dbReference type="AlphaFoldDB" id="A0AAJ0CCY5"/>